<dbReference type="VEuPathDB" id="VectorBase:ISCW007515"/>
<dbReference type="EnsemblMetazoa" id="ISCW007515-RA">
    <property type="protein sequence ID" value="ISCW007515-PA"/>
    <property type="gene ID" value="ISCW007515"/>
</dbReference>
<evidence type="ECO:0000313" key="3">
    <source>
        <dbReference type="EnsemblMetazoa" id="ISCW007515-PA"/>
    </source>
</evidence>
<feature type="non-terminal residue" evidence="2">
    <location>
        <position position="1"/>
    </location>
</feature>
<feature type="non-terminal residue" evidence="2">
    <location>
        <position position="64"/>
    </location>
</feature>
<dbReference type="EMBL" id="ABJB010628464">
    <property type="status" value="NOT_ANNOTATED_CDS"/>
    <property type="molecule type" value="Genomic_DNA"/>
</dbReference>
<evidence type="ECO:0000313" key="2">
    <source>
        <dbReference type="EMBL" id="EEC09713.1"/>
    </source>
</evidence>
<reference evidence="3" key="2">
    <citation type="submission" date="2020-05" db="UniProtKB">
        <authorList>
            <consortium name="EnsemblMetazoa"/>
        </authorList>
    </citation>
    <scope>IDENTIFICATION</scope>
    <source>
        <strain evidence="3">wikel</strain>
    </source>
</reference>
<dbReference type="VEuPathDB" id="VectorBase:ISCI007515"/>
<name>B7PSZ1_IXOSC</name>
<gene>
    <name evidence="2" type="ORF">IscW_ISCW007515</name>
</gene>
<dbReference type="EMBL" id="DS781855">
    <property type="protein sequence ID" value="EEC09713.1"/>
    <property type="molecule type" value="Genomic_DNA"/>
</dbReference>
<sequence length="64" mass="6937">ALRRSSPQHPRPRDPDIRETTTTGMRTPSPFTPPSPDLNGYTNMSPSSSPNSLQHPSIMPPSPG</sequence>
<accession>B7PSZ1</accession>
<feature type="compositionally biased region" description="Polar residues" evidence="1">
    <location>
        <begin position="40"/>
        <end position="55"/>
    </location>
</feature>
<dbReference type="AlphaFoldDB" id="B7PSZ1"/>
<dbReference type="PaxDb" id="6945-B7PSZ1"/>
<dbReference type="HOGENOM" id="CLU_2874267_0_0_1"/>
<proteinExistence type="predicted"/>
<keyword evidence="4" id="KW-1185">Reference proteome</keyword>
<dbReference type="Proteomes" id="UP000001555">
    <property type="component" value="Unassembled WGS sequence"/>
</dbReference>
<protein>
    <submittedName>
        <fullName evidence="2 3">Uncharacterized protein</fullName>
    </submittedName>
</protein>
<evidence type="ECO:0000313" key="4">
    <source>
        <dbReference type="Proteomes" id="UP000001555"/>
    </source>
</evidence>
<feature type="region of interest" description="Disordered" evidence="1">
    <location>
        <begin position="1"/>
        <end position="64"/>
    </location>
</feature>
<organism>
    <name type="scientific">Ixodes scapularis</name>
    <name type="common">Black-legged tick</name>
    <name type="synonym">Deer tick</name>
    <dbReference type="NCBI Taxonomy" id="6945"/>
    <lineage>
        <taxon>Eukaryota</taxon>
        <taxon>Metazoa</taxon>
        <taxon>Ecdysozoa</taxon>
        <taxon>Arthropoda</taxon>
        <taxon>Chelicerata</taxon>
        <taxon>Arachnida</taxon>
        <taxon>Acari</taxon>
        <taxon>Parasitiformes</taxon>
        <taxon>Ixodida</taxon>
        <taxon>Ixodoidea</taxon>
        <taxon>Ixodidae</taxon>
        <taxon>Ixodinae</taxon>
        <taxon>Ixodes</taxon>
    </lineage>
</organism>
<evidence type="ECO:0000256" key="1">
    <source>
        <dbReference type="SAM" id="MobiDB-lite"/>
    </source>
</evidence>
<dbReference type="InParanoid" id="B7PSZ1"/>
<reference evidence="2 4" key="1">
    <citation type="submission" date="2008-03" db="EMBL/GenBank/DDBJ databases">
        <title>Annotation of Ixodes scapularis.</title>
        <authorList>
            <consortium name="Ixodes scapularis Genome Project Consortium"/>
            <person name="Caler E."/>
            <person name="Hannick L.I."/>
            <person name="Bidwell S."/>
            <person name="Joardar V."/>
            <person name="Thiagarajan M."/>
            <person name="Amedeo P."/>
            <person name="Galinsky K.J."/>
            <person name="Schobel S."/>
            <person name="Inman J."/>
            <person name="Hostetler J."/>
            <person name="Miller J."/>
            <person name="Hammond M."/>
            <person name="Megy K."/>
            <person name="Lawson D."/>
            <person name="Kodira C."/>
            <person name="Sutton G."/>
            <person name="Meyer J."/>
            <person name="Hill C.A."/>
            <person name="Birren B."/>
            <person name="Nene V."/>
            <person name="Collins F."/>
            <person name="Alarcon-Chaidez F."/>
            <person name="Wikel S."/>
            <person name="Strausberg R."/>
        </authorList>
    </citation>
    <scope>NUCLEOTIDE SEQUENCE [LARGE SCALE GENOMIC DNA]</scope>
    <source>
        <strain evidence="4">Wikel</strain>
        <strain evidence="2">Wikel colony</strain>
    </source>
</reference>